<feature type="region of interest" description="Disordered" evidence="2">
    <location>
        <begin position="263"/>
        <end position="283"/>
    </location>
</feature>
<keyword evidence="3" id="KW-0472">Membrane</keyword>
<feature type="compositionally biased region" description="Basic and acidic residues" evidence="2">
    <location>
        <begin position="326"/>
        <end position="336"/>
    </location>
</feature>
<dbReference type="RefSeq" id="WP_171778950.1">
    <property type="nucleotide sequence ID" value="NZ_CP045273.1"/>
</dbReference>
<proteinExistence type="predicted"/>
<geneLocation type="plasmid" evidence="6">
    <name>pfdu301a</name>
</geneLocation>
<feature type="compositionally biased region" description="Polar residues" evidence="2">
    <location>
        <begin position="315"/>
        <end position="324"/>
    </location>
</feature>
<organism evidence="5 6">
    <name type="scientific">Priestia megaterium</name>
    <name type="common">Bacillus megaterium</name>
    <dbReference type="NCBI Taxonomy" id="1404"/>
    <lineage>
        <taxon>Bacteria</taxon>
        <taxon>Bacillati</taxon>
        <taxon>Bacillota</taxon>
        <taxon>Bacilli</taxon>
        <taxon>Bacillales</taxon>
        <taxon>Bacillaceae</taxon>
        <taxon>Priestia</taxon>
    </lineage>
</organism>
<dbReference type="Pfam" id="PF08378">
    <property type="entry name" value="NERD"/>
    <property type="match status" value="1"/>
</dbReference>
<evidence type="ECO:0000259" key="4">
    <source>
        <dbReference type="Pfam" id="PF08378"/>
    </source>
</evidence>
<protein>
    <recommendedName>
        <fullName evidence="4">NERD domain-containing protein</fullName>
    </recommendedName>
</protein>
<feature type="domain" description="NERD" evidence="4">
    <location>
        <begin position="26"/>
        <end position="118"/>
    </location>
</feature>
<evidence type="ECO:0000313" key="6">
    <source>
        <dbReference type="Proteomes" id="UP000501076"/>
    </source>
</evidence>
<dbReference type="Proteomes" id="UP000501076">
    <property type="component" value="Plasmid pFDU301A"/>
</dbReference>
<dbReference type="InterPro" id="IPR011528">
    <property type="entry name" value="NERD"/>
</dbReference>
<reference evidence="5 6" key="1">
    <citation type="submission" date="2019-10" db="EMBL/GenBank/DDBJ databases">
        <title>Complete genome sequences for adaption low water activity.</title>
        <authorList>
            <person name="Zhao L."/>
            <person name="Zhong J."/>
        </authorList>
    </citation>
    <scope>NUCLEOTIDE SEQUENCE [LARGE SCALE GENOMIC DNA]</scope>
    <source>
        <strain evidence="5 6">FDU301</strain>
        <plasmid evidence="6">pfdu301a</plasmid>
    </source>
</reference>
<feature type="coiled-coil region" evidence="1">
    <location>
        <begin position="218"/>
        <end position="245"/>
    </location>
</feature>
<gene>
    <name evidence="5" type="ORF">FDZ14_33205</name>
</gene>
<evidence type="ECO:0000256" key="3">
    <source>
        <dbReference type="SAM" id="Phobius"/>
    </source>
</evidence>
<accession>A0A6M6E2B5</accession>
<feature type="compositionally biased region" description="Polar residues" evidence="2">
    <location>
        <begin position="337"/>
        <end position="360"/>
    </location>
</feature>
<keyword evidence="5" id="KW-0614">Plasmid</keyword>
<evidence type="ECO:0000256" key="2">
    <source>
        <dbReference type="SAM" id="MobiDB-lite"/>
    </source>
</evidence>
<feature type="transmembrane region" description="Helical" evidence="3">
    <location>
        <begin position="288"/>
        <end position="307"/>
    </location>
</feature>
<evidence type="ECO:0000313" key="5">
    <source>
        <dbReference type="EMBL" id="QJX80950.1"/>
    </source>
</evidence>
<name>A0A6M6E2B5_PRIMG</name>
<dbReference type="AlphaFoldDB" id="A0A6M6E2B5"/>
<keyword evidence="3" id="KW-0812">Transmembrane</keyword>
<sequence length="447" mass="50375">MAQFLGREQLESTLHSSMDLSHSDIKGLEGELKVGDLLAKHLPDDTYVIAHPSIGKYDPDFLIISPRYGFRLLEVKNWNINNISNVYSNGAMRIASNDQTRNPLNQVKKHIDEFNGYLKSLKISSLRDSYKLVGFGVIHIGFKKSDMQQKISNWNSMNRESFFKHHLFADQLGNNLDYLLEKATKYPYYDRRVMLSPTTLKQIVESVTISDEITYDNSQEVSDKLNKFDEKIAKLEKHIETIKNGNSEEIKVTIPLPPVTTEPVIKNPVKTEGSRQGRGKQKKSKLKSFIPAAVLAVLGIGAVWFFLPSVKSDTTKPTEVAQTTKKTKEAPDKQDIQNEQPVNSNIKEQDNTTEPTVSNPTYTNVSDLITNASLGDYVELKATVQQFTYDQGSGTKFIILSDGQTQVDAVIFKGTDVPFINQGETYTFKGEYNEYKGKKELIVNSVD</sequence>
<keyword evidence="1" id="KW-0175">Coiled coil</keyword>
<feature type="region of interest" description="Disordered" evidence="2">
    <location>
        <begin position="315"/>
        <end position="360"/>
    </location>
</feature>
<dbReference type="EMBL" id="CP045273">
    <property type="protein sequence ID" value="QJX80950.1"/>
    <property type="molecule type" value="Genomic_DNA"/>
</dbReference>
<evidence type="ECO:0000256" key="1">
    <source>
        <dbReference type="SAM" id="Coils"/>
    </source>
</evidence>
<keyword evidence="3" id="KW-1133">Transmembrane helix</keyword>